<accession>A0A2M8QE99</accession>
<evidence type="ECO:0000256" key="12">
    <source>
        <dbReference type="RuleBase" id="RU361175"/>
    </source>
</evidence>
<dbReference type="EMBL" id="PGTN01000023">
    <property type="protein sequence ID" value="PJF48124.1"/>
    <property type="molecule type" value="Genomic_DNA"/>
</dbReference>
<dbReference type="Pfam" id="PF00232">
    <property type="entry name" value="Glyco_hydro_1"/>
    <property type="match status" value="1"/>
</dbReference>
<keyword evidence="8" id="KW-0624">Polysaccharide degradation</keyword>
<evidence type="ECO:0000256" key="5">
    <source>
        <dbReference type="ARBA" id="ARBA00023001"/>
    </source>
</evidence>
<organism evidence="13 14">
    <name type="scientific">Candidatus Thermofonsia Clade 3 bacterium</name>
    <dbReference type="NCBI Taxonomy" id="2364212"/>
    <lineage>
        <taxon>Bacteria</taxon>
        <taxon>Bacillati</taxon>
        <taxon>Chloroflexota</taxon>
        <taxon>Candidatus Thermofontia</taxon>
        <taxon>Candidatus Thermofonsia Clade 3</taxon>
    </lineage>
</organism>
<protein>
    <recommendedName>
        <fullName evidence="3 12">Beta-glucosidase</fullName>
        <ecNumber evidence="3 12">3.2.1.21</ecNumber>
    </recommendedName>
</protein>
<dbReference type="PRINTS" id="PR00131">
    <property type="entry name" value="GLHYDRLASE1"/>
</dbReference>
<feature type="binding site" evidence="10">
    <location>
        <position position="294"/>
    </location>
    <ligand>
        <name>substrate</name>
    </ligand>
</feature>
<evidence type="ECO:0000256" key="8">
    <source>
        <dbReference type="ARBA" id="ARBA00023326"/>
    </source>
</evidence>
<dbReference type="InterPro" id="IPR001360">
    <property type="entry name" value="Glyco_hydro_1"/>
</dbReference>
<name>A0A2M8QE99_9CHLR</name>
<dbReference type="PANTHER" id="PTHR10353">
    <property type="entry name" value="GLYCOSYL HYDROLASE"/>
    <property type="match status" value="1"/>
</dbReference>
<dbReference type="Proteomes" id="UP000230790">
    <property type="component" value="Unassembled WGS sequence"/>
</dbReference>
<keyword evidence="6" id="KW-0119">Carbohydrate metabolism</keyword>
<dbReference type="PROSITE" id="PS00653">
    <property type="entry name" value="GLYCOSYL_HYDROL_F1_2"/>
    <property type="match status" value="1"/>
</dbReference>
<dbReference type="InterPro" id="IPR017853">
    <property type="entry name" value="GH"/>
</dbReference>
<evidence type="ECO:0000256" key="10">
    <source>
        <dbReference type="PIRSR" id="PIRSR617736-2"/>
    </source>
</evidence>
<evidence type="ECO:0000256" key="6">
    <source>
        <dbReference type="ARBA" id="ARBA00023277"/>
    </source>
</evidence>
<keyword evidence="5" id="KW-0136">Cellulose degradation</keyword>
<evidence type="ECO:0000313" key="14">
    <source>
        <dbReference type="Proteomes" id="UP000230790"/>
    </source>
</evidence>
<keyword evidence="4 12" id="KW-0378">Hydrolase</keyword>
<evidence type="ECO:0000256" key="2">
    <source>
        <dbReference type="ARBA" id="ARBA00010838"/>
    </source>
</evidence>
<dbReference type="AlphaFoldDB" id="A0A2M8QE99"/>
<evidence type="ECO:0000256" key="4">
    <source>
        <dbReference type="ARBA" id="ARBA00022801"/>
    </source>
</evidence>
<feature type="binding site" evidence="10">
    <location>
        <position position="121"/>
    </location>
    <ligand>
        <name>substrate</name>
    </ligand>
</feature>
<dbReference type="PROSITE" id="PS00572">
    <property type="entry name" value="GLYCOSYL_HYDROL_F1_1"/>
    <property type="match status" value="1"/>
</dbReference>
<evidence type="ECO:0000256" key="3">
    <source>
        <dbReference type="ARBA" id="ARBA00012744"/>
    </source>
</evidence>
<feature type="binding site" evidence="10">
    <location>
        <begin position="399"/>
        <end position="400"/>
    </location>
    <ligand>
        <name>substrate</name>
    </ligand>
</feature>
<dbReference type="PANTHER" id="PTHR10353:SF36">
    <property type="entry name" value="LP05116P"/>
    <property type="match status" value="1"/>
</dbReference>
<dbReference type="EC" id="3.2.1.21" evidence="3 12"/>
<evidence type="ECO:0000256" key="11">
    <source>
        <dbReference type="PROSITE-ProRule" id="PRU10055"/>
    </source>
</evidence>
<sequence>MSTHPFPPGFLWGTATSSYQIEGAANEDNRGRSIWDDFCRYKDAITDGSDGSVACDHYHRYRDDVALMKQLGLKAYRFSIAWPRILPEGRGAVNPKGVAFYDRLVDALLTAGIRPFVTLYHWDLPSALNAQGGWTTRDSAGWFADYASVVVRALGDRVKDWITLNEPWCSAYLGYEFGMHAPGYQDKALAARAAHNLLLAHALGLQAIRAAGDAETRVGITLNFEPRLPATDSDEDRQAAEQDFDWQYEGFAEPILTGAYSQRMLDRMAGAADIRAGDLAMIAARNDFIGINCYTATRISAKRGVVYDDDPEFTRMGWAVRPEGLYAILMKLHRATRGRTPLYITENGASFDDQITDGRVHDERRVAYLRAHFAAAHRAIQDGADLRGFFVWSLMDNFEWSFGYQQFFGIVHVDYATQKRTIKDSGYYLRDVIAANAVIEPSGSAM</sequence>
<feature type="binding site" evidence="10">
    <location>
        <position position="20"/>
    </location>
    <ligand>
        <name>substrate</name>
    </ligand>
</feature>
<dbReference type="InterPro" id="IPR017736">
    <property type="entry name" value="Glyco_hydro_1_beta-glucosidase"/>
</dbReference>
<evidence type="ECO:0000256" key="7">
    <source>
        <dbReference type="ARBA" id="ARBA00023295"/>
    </source>
</evidence>
<dbReference type="SUPFAM" id="SSF51445">
    <property type="entry name" value="(Trans)glycosidases"/>
    <property type="match status" value="1"/>
</dbReference>
<gene>
    <name evidence="13" type="ORF">CUN48_04995</name>
</gene>
<dbReference type="NCBIfam" id="TIGR03356">
    <property type="entry name" value="BGL"/>
    <property type="match status" value="1"/>
</dbReference>
<proteinExistence type="inferred from homology"/>
<evidence type="ECO:0000256" key="1">
    <source>
        <dbReference type="ARBA" id="ARBA00000448"/>
    </source>
</evidence>
<comment type="caution">
    <text evidence="13">The sequence shown here is derived from an EMBL/GenBank/DDBJ whole genome shotgun (WGS) entry which is preliminary data.</text>
</comment>
<dbReference type="Gene3D" id="3.20.20.80">
    <property type="entry name" value="Glycosidases"/>
    <property type="match status" value="1"/>
</dbReference>
<dbReference type="InterPro" id="IPR018120">
    <property type="entry name" value="Glyco_hydro_1_AS"/>
</dbReference>
<feature type="binding site" evidence="10">
    <location>
        <position position="165"/>
    </location>
    <ligand>
        <name>substrate</name>
    </ligand>
</feature>
<feature type="binding site" evidence="10">
    <location>
        <position position="392"/>
    </location>
    <ligand>
        <name>substrate</name>
    </ligand>
</feature>
<evidence type="ECO:0000256" key="9">
    <source>
        <dbReference type="PIRSR" id="PIRSR617736-1"/>
    </source>
</evidence>
<dbReference type="InterPro" id="IPR033132">
    <property type="entry name" value="GH_1_N_CS"/>
</dbReference>
<dbReference type="GO" id="GO:0030245">
    <property type="term" value="P:cellulose catabolic process"/>
    <property type="evidence" value="ECO:0007669"/>
    <property type="project" value="UniProtKB-KW"/>
</dbReference>
<dbReference type="GO" id="GO:0005829">
    <property type="term" value="C:cytosol"/>
    <property type="evidence" value="ECO:0007669"/>
    <property type="project" value="TreeGrafter"/>
</dbReference>
<dbReference type="FunFam" id="3.20.20.80:FF:000004">
    <property type="entry name" value="Beta-glucosidase 6-phospho-beta-glucosidase"/>
    <property type="match status" value="1"/>
</dbReference>
<feature type="active site" description="Proton donor" evidence="9">
    <location>
        <position position="166"/>
    </location>
</feature>
<reference evidence="13 14" key="1">
    <citation type="submission" date="2017-11" db="EMBL/GenBank/DDBJ databases">
        <title>Evolution of Phototrophy in the Chloroflexi Phylum Driven by Horizontal Gene Transfer.</title>
        <authorList>
            <person name="Ward L.M."/>
            <person name="Hemp J."/>
            <person name="Shih P.M."/>
            <person name="Mcglynn S.E."/>
            <person name="Fischer W."/>
        </authorList>
    </citation>
    <scope>NUCLEOTIDE SEQUENCE [LARGE SCALE GENOMIC DNA]</scope>
    <source>
        <strain evidence="13">JP3_7</strain>
    </source>
</reference>
<comment type="similarity">
    <text evidence="2 12">Belongs to the glycosyl hydrolase 1 family.</text>
</comment>
<keyword evidence="7 12" id="KW-0326">Glycosidase</keyword>
<dbReference type="GO" id="GO:0008422">
    <property type="term" value="F:beta-glucosidase activity"/>
    <property type="evidence" value="ECO:0007669"/>
    <property type="project" value="UniProtKB-EC"/>
</dbReference>
<evidence type="ECO:0000313" key="13">
    <source>
        <dbReference type="EMBL" id="PJF48124.1"/>
    </source>
</evidence>
<feature type="active site" description="Nucleophile" evidence="9 11">
    <location>
        <position position="346"/>
    </location>
</feature>
<comment type="catalytic activity">
    <reaction evidence="1 12">
        <text>Hydrolysis of terminal, non-reducing beta-D-glucosyl residues with release of beta-D-glucose.</text>
        <dbReference type="EC" id="3.2.1.21"/>
    </reaction>
</comment>